<protein>
    <submittedName>
        <fullName evidence="2">DUF3748 domain-containing protein</fullName>
    </submittedName>
</protein>
<dbReference type="PANTHER" id="PTHR36842">
    <property type="entry name" value="PROTEIN TOLB HOMOLOG"/>
    <property type="match status" value="1"/>
</dbReference>
<feature type="domain" description="Dipeptidylpeptidase IV N-terminal" evidence="1">
    <location>
        <begin position="371"/>
        <end position="463"/>
    </location>
</feature>
<dbReference type="Pfam" id="PF12566">
    <property type="entry name" value="DUF3748"/>
    <property type="match status" value="1"/>
</dbReference>
<comment type="caution">
    <text evidence="2">The sequence shown here is derived from an EMBL/GenBank/DDBJ whole genome shotgun (WGS) entry which is preliminary data.</text>
</comment>
<sequence length="465" mass="51825">MRKAQINLCHLKRKSIKPVFALSLVTIMSACTLKGTNMQYQEKQLTFDQKGHMLNHTQIFSQDGKWVVYDTRNDDTKIGATPSIEILNIETGEIREIYHTQNQTEFGPGVGAATFSPTEDRVIFIQGIRNADKNRPYDFTRRTGVAIDITNPNQAIFMDARDINAPFTPGALRGGTHAHSWSGDGQYISFTYNDYVMEQLAKTDSSVKDLRTIGVMFPKKVSVKDDGSLENNSGEMFSVLVADVVENPADNTDQIDRAFDECWIGQDGYQKADGSKQPKAIAFQGNVRENGQVKTEVFVVDLPSDLTQFGPDRPLQGTVNKRPYTPAGVSQRRITHLTNGVQGPRHWLRTTPDGSQVIFLSKDTAGFINAFAVNINSGEVKQLTHNQFDMQSGVNISPNGEALAYVAQNSVYVSDIKNNKTEQLTKNFSDTEKPSSAVSWSKDGKSLLYNRMVDGYIQIFRLNLQ</sequence>
<dbReference type="EMBL" id="JBHUDG010000018">
    <property type="protein sequence ID" value="MFD1630537.1"/>
    <property type="molecule type" value="Genomic_DNA"/>
</dbReference>
<organism evidence="2 3">
    <name type="scientific">Pseudopedobacter beijingensis</name>
    <dbReference type="NCBI Taxonomy" id="1207056"/>
    <lineage>
        <taxon>Bacteria</taxon>
        <taxon>Pseudomonadati</taxon>
        <taxon>Bacteroidota</taxon>
        <taxon>Sphingobacteriia</taxon>
        <taxon>Sphingobacteriales</taxon>
        <taxon>Sphingobacteriaceae</taxon>
        <taxon>Pseudopedobacter</taxon>
    </lineage>
</organism>
<dbReference type="InterPro" id="IPR011042">
    <property type="entry name" value="6-blade_b-propeller_TolB-like"/>
</dbReference>
<dbReference type="RefSeq" id="WP_379662915.1">
    <property type="nucleotide sequence ID" value="NZ_JBHUDG010000018.1"/>
</dbReference>
<reference evidence="3" key="1">
    <citation type="journal article" date="2019" name="Int. J. Syst. Evol. Microbiol.">
        <title>The Global Catalogue of Microorganisms (GCM) 10K type strain sequencing project: providing services to taxonomists for standard genome sequencing and annotation.</title>
        <authorList>
            <consortium name="The Broad Institute Genomics Platform"/>
            <consortium name="The Broad Institute Genome Sequencing Center for Infectious Disease"/>
            <person name="Wu L."/>
            <person name="Ma J."/>
        </authorList>
    </citation>
    <scope>NUCLEOTIDE SEQUENCE [LARGE SCALE GENOMIC DNA]</scope>
    <source>
        <strain evidence="3">CCUG 53762</strain>
    </source>
</reference>
<dbReference type="InterPro" id="IPR002469">
    <property type="entry name" value="Peptidase_S9B_N"/>
</dbReference>
<accession>A0ABW4IDP0</accession>
<dbReference type="PANTHER" id="PTHR36842:SF1">
    <property type="entry name" value="PROTEIN TOLB"/>
    <property type="match status" value="1"/>
</dbReference>
<dbReference type="Proteomes" id="UP001597118">
    <property type="component" value="Unassembled WGS sequence"/>
</dbReference>
<dbReference type="Pfam" id="PF00930">
    <property type="entry name" value="DPPIV_N"/>
    <property type="match status" value="1"/>
</dbReference>
<evidence type="ECO:0000313" key="2">
    <source>
        <dbReference type="EMBL" id="MFD1630537.1"/>
    </source>
</evidence>
<dbReference type="Gene3D" id="2.120.10.30">
    <property type="entry name" value="TolB, C-terminal domain"/>
    <property type="match status" value="2"/>
</dbReference>
<proteinExistence type="predicted"/>
<evidence type="ECO:0000313" key="3">
    <source>
        <dbReference type="Proteomes" id="UP001597118"/>
    </source>
</evidence>
<dbReference type="InterPro" id="IPR022223">
    <property type="entry name" value="DUF3748"/>
</dbReference>
<dbReference type="SUPFAM" id="SSF69322">
    <property type="entry name" value="Tricorn protease domain 2"/>
    <property type="match status" value="1"/>
</dbReference>
<dbReference type="PROSITE" id="PS51257">
    <property type="entry name" value="PROKAR_LIPOPROTEIN"/>
    <property type="match status" value="1"/>
</dbReference>
<keyword evidence="3" id="KW-1185">Reference proteome</keyword>
<name>A0ABW4IDP0_9SPHI</name>
<evidence type="ECO:0000259" key="1">
    <source>
        <dbReference type="Pfam" id="PF00930"/>
    </source>
</evidence>
<gene>
    <name evidence="2" type="ORF">ACFSAH_11650</name>
</gene>